<keyword evidence="1" id="KW-0472">Membrane</keyword>
<evidence type="ECO:0000256" key="1">
    <source>
        <dbReference type="SAM" id="Phobius"/>
    </source>
</evidence>
<organism evidence="2 3">
    <name type="scientific">Lepraria finkii</name>
    <dbReference type="NCBI Taxonomy" id="1340010"/>
    <lineage>
        <taxon>Eukaryota</taxon>
        <taxon>Fungi</taxon>
        <taxon>Dikarya</taxon>
        <taxon>Ascomycota</taxon>
        <taxon>Pezizomycotina</taxon>
        <taxon>Lecanoromycetes</taxon>
        <taxon>OSLEUM clade</taxon>
        <taxon>Lecanoromycetidae</taxon>
        <taxon>Lecanorales</taxon>
        <taxon>Lecanorineae</taxon>
        <taxon>Stereocaulaceae</taxon>
        <taxon>Lepraria</taxon>
    </lineage>
</organism>
<keyword evidence="1" id="KW-0812">Transmembrane</keyword>
<name>A0ABR4ATE5_9LECA</name>
<dbReference type="PANTHER" id="PTHR35043:SF8">
    <property type="entry name" value="DUF4220 DOMAIN-CONTAINING PROTEIN"/>
    <property type="match status" value="1"/>
</dbReference>
<feature type="transmembrane region" description="Helical" evidence="1">
    <location>
        <begin position="50"/>
        <end position="69"/>
    </location>
</feature>
<evidence type="ECO:0000313" key="3">
    <source>
        <dbReference type="Proteomes" id="UP001590951"/>
    </source>
</evidence>
<evidence type="ECO:0000313" key="2">
    <source>
        <dbReference type="EMBL" id="KAL2048851.1"/>
    </source>
</evidence>
<feature type="transmembrane region" description="Helical" evidence="1">
    <location>
        <begin position="12"/>
        <end position="29"/>
    </location>
</feature>
<dbReference type="PANTHER" id="PTHR35043">
    <property type="entry name" value="TRANSCRIPTION FACTOR DOMAIN-CONTAINING PROTEIN"/>
    <property type="match status" value="1"/>
</dbReference>
<reference evidence="2 3" key="1">
    <citation type="submission" date="2024-09" db="EMBL/GenBank/DDBJ databases">
        <title>Rethinking Asexuality: The Enigmatic Case of Functional Sexual Genes in Lepraria (Stereocaulaceae).</title>
        <authorList>
            <person name="Doellman M."/>
            <person name="Sun Y."/>
            <person name="Barcenas-Pena A."/>
            <person name="Lumbsch H.T."/>
            <person name="Grewe F."/>
        </authorList>
    </citation>
    <scope>NUCLEOTIDE SEQUENCE [LARGE SCALE GENOMIC DNA]</scope>
    <source>
        <strain evidence="2 3">Grewe 0041</strain>
    </source>
</reference>
<dbReference type="Proteomes" id="UP001590951">
    <property type="component" value="Unassembled WGS sequence"/>
</dbReference>
<proteinExistence type="predicted"/>
<comment type="caution">
    <text evidence="2">The sequence shown here is derived from an EMBL/GenBank/DDBJ whole genome shotgun (WGS) entry which is preliminary data.</text>
</comment>
<keyword evidence="1" id="KW-1133">Transmembrane helix</keyword>
<feature type="transmembrane region" description="Helical" evidence="1">
    <location>
        <begin position="75"/>
        <end position="96"/>
    </location>
</feature>
<keyword evidence="3" id="KW-1185">Reference proteome</keyword>
<sequence length="111" mass="12821">MGGFVLEDSHSTLFPVIISQICYLVRNQYMEMPDITKEKVQDKSKTDGTVKIFAFQTGWVLLEIIARVAQDLPISLLELETCAIIGCSLFTFYFWFKKPILPTRADQLLWR</sequence>
<gene>
    <name evidence="2" type="ORF">ABVK25_010909</name>
</gene>
<dbReference type="EMBL" id="JBHFEH010000078">
    <property type="protein sequence ID" value="KAL2048851.1"/>
    <property type="molecule type" value="Genomic_DNA"/>
</dbReference>
<protein>
    <submittedName>
        <fullName evidence="2">Uncharacterized protein</fullName>
    </submittedName>
</protein>
<accession>A0ABR4ATE5</accession>